<gene>
    <name evidence="2" type="ORF">ACH3VR_09375</name>
</gene>
<dbReference type="Pfam" id="PF04480">
    <property type="entry name" value="DUF559"/>
    <property type="match status" value="1"/>
</dbReference>
<evidence type="ECO:0000313" key="2">
    <source>
        <dbReference type="EMBL" id="MFH8250559.1"/>
    </source>
</evidence>
<feature type="domain" description="DUF559" evidence="1">
    <location>
        <begin position="196"/>
        <end position="274"/>
    </location>
</feature>
<dbReference type="Proteomes" id="UP001610861">
    <property type="component" value="Unassembled WGS sequence"/>
</dbReference>
<name>A0ABW7QAL9_9MICO</name>
<dbReference type="EMBL" id="JBIQWL010000003">
    <property type="protein sequence ID" value="MFH8250559.1"/>
    <property type="molecule type" value="Genomic_DNA"/>
</dbReference>
<dbReference type="GO" id="GO:0004519">
    <property type="term" value="F:endonuclease activity"/>
    <property type="evidence" value="ECO:0007669"/>
    <property type="project" value="UniProtKB-KW"/>
</dbReference>
<keyword evidence="2" id="KW-0378">Hydrolase</keyword>
<evidence type="ECO:0000259" key="1">
    <source>
        <dbReference type="Pfam" id="PF04480"/>
    </source>
</evidence>
<accession>A0ABW7QAL9</accession>
<dbReference type="RefSeq" id="WP_396640520.1">
    <property type="nucleotide sequence ID" value="NZ_JBIQWL010000003.1"/>
</dbReference>
<keyword evidence="2" id="KW-0255">Endonuclease</keyword>
<protein>
    <submittedName>
        <fullName evidence="2">Endonuclease domain-containing protein</fullName>
    </submittedName>
</protein>
<organism evidence="2 3">
    <name type="scientific">Microbacterium alkaliflavum</name>
    <dbReference type="NCBI Taxonomy" id="3248839"/>
    <lineage>
        <taxon>Bacteria</taxon>
        <taxon>Bacillati</taxon>
        <taxon>Actinomycetota</taxon>
        <taxon>Actinomycetes</taxon>
        <taxon>Micrococcales</taxon>
        <taxon>Microbacteriaceae</taxon>
        <taxon>Microbacterium</taxon>
    </lineage>
</organism>
<dbReference type="InterPro" id="IPR011335">
    <property type="entry name" value="Restrct_endonuc-II-like"/>
</dbReference>
<keyword evidence="2" id="KW-0540">Nuclease</keyword>
<dbReference type="SUPFAM" id="SSF52980">
    <property type="entry name" value="Restriction endonuclease-like"/>
    <property type="match status" value="1"/>
</dbReference>
<keyword evidence="3" id="KW-1185">Reference proteome</keyword>
<comment type="caution">
    <text evidence="2">The sequence shown here is derived from an EMBL/GenBank/DDBJ whole genome shotgun (WGS) entry which is preliminary data.</text>
</comment>
<dbReference type="InterPro" id="IPR007569">
    <property type="entry name" value="DUF559"/>
</dbReference>
<reference evidence="2 3" key="1">
    <citation type="submission" date="2024-09" db="EMBL/GenBank/DDBJ databases">
        <authorList>
            <person name="Pan X."/>
        </authorList>
    </citation>
    <scope>NUCLEOTIDE SEQUENCE [LARGE SCALE GENOMIC DNA]</scope>
    <source>
        <strain evidence="2 3">B2969</strain>
    </source>
</reference>
<sequence>MDISEWLGTRDGIAHRETATSAGFGASAQRQAIAAGAVSVVRRQWLATDSADSLLVKAASTGARVSCISLARRNGWWIPEEVDEKPHLWVNPHARAPQLAEDDDTVVHWRRSIAPAPARQLVDSPENALAHISGCVTRESALVIWESAVRRERLSVDALRRVRWTSVAARECAQSINGLSDSGLETLVLVRLTPWGIPIRQQIVLAGHRVDLLIGERLVVQIDGFANHSTSAQRTQDVANDAELILRGYTVLRFTYAQVIHDWPSVERTIARAIAAGAHRAA</sequence>
<evidence type="ECO:0000313" key="3">
    <source>
        <dbReference type="Proteomes" id="UP001610861"/>
    </source>
</evidence>
<dbReference type="Gene3D" id="3.40.960.10">
    <property type="entry name" value="VSR Endonuclease"/>
    <property type="match status" value="1"/>
</dbReference>
<proteinExistence type="predicted"/>